<feature type="region of interest" description="Disordered" evidence="1">
    <location>
        <begin position="124"/>
        <end position="158"/>
    </location>
</feature>
<dbReference type="GO" id="GO:0003677">
    <property type="term" value="F:DNA binding"/>
    <property type="evidence" value="ECO:0007669"/>
    <property type="project" value="UniProtKB-KW"/>
</dbReference>
<dbReference type="InterPro" id="IPR004401">
    <property type="entry name" value="YbaB/EbfC"/>
</dbReference>
<proteinExistence type="predicted"/>
<accession>A0A4R6SAA5</accession>
<evidence type="ECO:0000256" key="1">
    <source>
        <dbReference type="SAM" id="MobiDB-lite"/>
    </source>
</evidence>
<keyword evidence="3" id="KW-1185">Reference proteome</keyword>
<evidence type="ECO:0000313" key="2">
    <source>
        <dbReference type="EMBL" id="TDP96751.1"/>
    </source>
</evidence>
<dbReference type="Pfam" id="PF02575">
    <property type="entry name" value="YbaB_DNA_bd"/>
    <property type="match status" value="1"/>
</dbReference>
<dbReference type="Gene3D" id="3.30.1310.10">
    <property type="entry name" value="Nucleoid-associated protein YbaB-like domain"/>
    <property type="match status" value="1"/>
</dbReference>
<dbReference type="EMBL" id="SNXZ01000004">
    <property type="protein sequence ID" value="TDP96751.1"/>
    <property type="molecule type" value="Genomic_DNA"/>
</dbReference>
<reference evidence="2 3" key="1">
    <citation type="submission" date="2019-03" db="EMBL/GenBank/DDBJ databases">
        <title>Genomic Encyclopedia of Type Strains, Phase IV (KMG-IV): sequencing the most valuable type-strain genomes for metagenomic binning, comparative biology and taxonomic classification.</title>
        <authorList>
            <person name="Goeker M."/>
        </authorList>
    </citation>
    <scope>NUCLEOTIDE SEQUENCE [LARGE SCALE GENOMIC DNA]</scope>
    <source>
        <strain evidence="2 3">DSM 45361</strain>
    </source>
</reference>
<dbReference type="InterPro" id="IPR036894">
    <property type="entry name" value="YbaB-like_sf"/>
</dbReference>
<evidence type="ECO:0000313" key="3">
    <source>
        <dbReference type="Proteomes" id="UP000295444"/>
    </source>
</evidence>
<name>A0A4R6SAA5_LABRH</name>
<organism evidence="2 3">
    <name type="scientific">Labedaea rhizosphaerae</name>
    <dbReference type="NCBI Taxonomy" id="598644"/>
    <lineage>
        <taxon>Bacteria</taxon>
        <taxon>Bacillati</taxon>
        <taxon>Actinomycetota</taxon>
        <taxon>Actinomycetes</taxon>
        <taxon>Pseudonocardiales</taxon>
        <taxon>Pseudonocardiaceae</taxon>
        <taxon>Labedaea</taxon>
    </lineage>
</organism>
<dbReference type="Proteomes" id="UP000295444">
    <property type="component" value="Unassembled WGS sequence"/>
</dbReference>
<dbReference type="SUPFAM" id="SSF82607">
    <property type="entry name" value="YbaB-like"/>
    <property type="match status" value="1"/>
</dbReference>
<dbReference type="RefSeq" id="WP_166659333.1">
    <property type="nucleotide sequence ID" value="NZ_SNXZ01000004.1"/>
</dbReference>
<dbReference type="AlphaFoldDB" id="A0A4R6SAA5"/>
<gene>
    <name evidence="2" type="ORF">EV186_104739</name>
</gene>
<protein>
    <submittedName>
        <fullName evidence="2">DNA-binding protein YbaB</fullName>
    </submittedName>
</protein>
<sequence>MTDMSESLQTEEELRLEDRAAQQRIERFAAAADKIDNTEVTESSPRGEVRVTVRTSGAVRAIELGPSGVRLSATEIVSLVLGCVQRAQTRIAEVAQRILAAEVGDDPAADLVLSDYRNRFPAVAEPSAPRAKPAGAGDDWAERPVLRTTSWAADGSGA</sequence>
<keyword evidence="2" id="KW-0238">DNA-binding</keyword>
<comment type="caution">
    <text evidence="2">The sequence shown here is derived from an EMBL/GenBank/DDBJ whole genome shotgun (WGS) entry which is preliminary data.</text>
</comment>